<dbReference type="Gene3D" id="2.40.10.120">
    <property type="match status" value="1"/>
</dbReference>
<accession>A0A0A3Z909</accession>
<comment type="caution">
    <text evidence="1">The sequence shown here is derived from an EMBL/GenBank/DDBJ whole genome shotgun (WGS) entry which is preliminary data.</text>
</comment>
<dbReference type="EMBL" id="JRUQ01000014">
    <property type="protein sequence ID" value="KGT95537.1"/>
    <property type="molecule type" value="Genomic_DNA"/>
</dbReference>
<protein>
    <recommendedName>
        <fullName evidence="3">Serine protease</fullName>
    </recommendedName>
</protein>
<dbReference type="eggNOG" id="COG0265">
    <property type="taxonomic scope" value="Bacteria"/>
</dbReference>
<dbReference type="PROSITE" id="PS51257">
    <property type="entry name" value="PROKAR_LIPOPROTEIN"/>
    <property type="match status" value="1"/>
</dbReference>
<name>A0A0A3Z909_9GAMM</name>
<evidence type="ECO:0000313" key="1">
    <source>
        <dbReference type="EMBL" id="KGT95537.1"/>
    </source>
</evidence>
<reference evidence="1 2" key="1">
    <citation type="submission" date="2014-10" db="EMBL/GenBank/DDBJ databases">
        <title>Genome sequence of Erwinia typographi M043b.</title>
        <authorList>
            <person name="Chan K.-G."/>
            <person name="Tan W.-S."/>
        </authorList>
    </citation>
    <scope>NUCLEOTIDE SEQUENCE [LARGE SCALE GENOMIC DNA]</scope>
    <source>
        <strain evidence="1 2">M043b</strain>
    </source>
</reference>
<dbReference type="OrthoDB" id="6535212at2"/>
<dbReference type="RefSeq" id="WP_034888368.1">
    <property type="nucleotide sequence ID" value="NZ_JRUQ01000014.1"/>
</dbReference>
<proteinExistence type="predicted"/>
<dbReference type="AlphaFoldDB" id="A0A0A3Z909"/>
<dbReference type="InterPro" id="IPR009003">
    <property type="entry name" value="Peptidase_S1_PA"/>
</dbReference>
<evidence type="ECO:0008006" key="3">
    <source>
        <dbReference type="Google" id="ProtNLM"/>
    </source>
</evidence>
<dbReference type="STRING" id="371042.NG99_03125"/>
<dbReference type="SUPFAM" id="SSF50494">
    <property type="entry name" value="Trypsin-like serine proteases"/>
    <property type="match status" value="1"/>
</dbReference>
<sequence>MKYFAFVFLLLLTGCSVGKYEYSNKAREKVDMTFTGVPTILGAGALGTTIPLTDEYSLTAAHVARYSLYRVKSRNPECDLAIVYHKNKNLKAPVFRNGNIGDRVNLFGYSFISAMPVKSEGTSLTNTVFKSKWNKQSCVVVASDAGTVQGMSGGAVYNNSDGTIAGVIIGYADRINDGKSGKVKYKNVSVYIPYASFKTWLDTELQINSSHGN</sequence>
<organism evidence="1 2">
    <name type="scientific">Erwinia typographi</name>
    <dbReference type="NCBI Taxonomy" id="371042"/>
    <lineage>
        <taxon>Bacteria</taxon>
        <taxon>Pseudomonadati</taxon>
        <taxon>Pseudomonadota</taxon>
        <taxon>Gammaproteobacteria</taxon>
        <taxon>Enterobacterales</taxon>
        <taxon>Erwiniaceae</taxon>
        <taxon>Erwinia</taxon>
    </lineage>
</organism>
<evidence type="ECO:0000313" key="2">
    <source>
        <dbReference type="Proteomes" id="UP000030351"/>
    </source>
</evidence>
<dbReference type="Proteomes" id="UP000030351">
    <property type="component" value="Unassembled WGS sequence"/>
</dbReference>
<keyword evidence="2" id="KW-1185">Reference proteome</keyword>
<gene>
    <name evidence="1" type="ORF">NG99_03125</name>
</gene>